<reference evidence="1" key="1">
    <citation type="journal article" date="2020" name="Nature">
        <title>Giant virus diversity and host interactions through global metagenomics.</title>
        <authorList>
            <person name="Schulz F."/>
            <person name="Roux S."/>
            <person name="Paez-Espino D."/>
            <person name="Jungbluth S."/>
            <person name="Walsh D.A."/>
            <person name="Denef V.J."/>
            <person name="McMahon K.D."/>
            <person name="Konstantinidis K.T."/>
            <person name="Eloe-Fadrosh E.A."/>
            <person name="Kyrpides N.C."/>
            <person name="Woyke T."/>
        </authorList>
    </citation>
    <scope>NUCLEOTIDE SEQUENCE</scope>
    <source>
        <strain evidence="1">GVMAG-M-3300025880-56</strain>
    </source>
</reference>
<sequence>MNFAGQTNQNFFEKTCVLCKIFHSLEQAKTYKLF</sequence>
<proteinExistence type="predicted"/>
<dbReference type="AlphaFoldDB" id="A0A6C0J847"/>
<dbReference type="EMBL" id="MN740350">
    <property type="protein sequence ID" value="QHU01822.1"/>
    <property type="molecule type" value="Genomic_DNA"/>
</dbReference>
<protein>
    <submittedName>
        <fullName evidence="1">Uncharacterized protein</fullName>
    </submittedName>
</protein>
<accession>A0A6C0J847</accession>
<organism evidence="1">
    <name type="scientific">viral metagenome</name>
    <dbReference type="NCBI Taxonomy" id="1070528"/>
    <lineage>
        <taxon>unclassified sequences</taxon>
        <taxon>metagenomes</taxon>
        <taxon>organismal metagenomes</taxon>
    </lineage>
</organism>
<name>A0A6C0J847_9ZZZZ</name>
<evidence type="ECO:0000313" key="1">
    <source>
        <dbReference type="EMBL" id="QHU01822.1"/>
    </source>
</evidence>